<proteinExistence type="predicted"/>
<evidence type="ECO:0000313" key="1">
    <source>
        <dbReference type="EMBL" id="KKK69517.1"/>
    </source>
</evidence>
<comment type="caution">
    <text evidence="1">The sequence shown here is derived from an EMBL/GenBank/DDBJ whole genome shotgun (WGS) entry which is preliminary data.</text>
</comment>
<protein>
    <recommendedName>
        <fullName evidence="2">Terminase large subunit gp17-like C-terminal domain-containing protein</fullName>
    </recommendedName>
</protein>
<organism evidence="1">
    <name type="scientific">marine sediment metagenome</name>
    <dbReference type="NCBI Taxonomy" id="412755"/>
    <lineage>
        <taxon>unclassified sequences</taxon>
        <taxon>metagenomes</taxon>
        <taxon>ecological metagenomes</taxon>
    </lineage>
</organism>
<sequence length="379" mass="42635">LQNRLWEGTWALTDNSHRAVFSHSDGVSLVHLDLMGVEDQAGKDRMRTETLGVWFEEPAPTSTFVVSGGLDMDSWMLAITSQRNKTYGPGENGRHPAILSSNYPDEDHWIWQRFVVQKLPGTIAFRITPGERASKEQREEWAQALKNRPDLLKRLLAGEPGSVTMGPQVAQGFYEALHVSREHLEPIVNEPLILGWDFGHTPACVIGQEWRGHVRVYAAMPSTESGTKQLITNYVKPWLNKNAPWAVNNDHYLLHGPDPSGSKGSEGNIDDSALGWIRELLGGQISDGEVRWDRRIDPLLALLNRNVNGLPALQIDPVEGLPLIRAMRGRWYYPQDRIGNVQKDIPKKPNHPWEDLGDALLYMLGRIGKVKPKRPVPVM</sequence>
<dbReference type="EMBL" id="LAZR01058610">
    <property type="protein sequence ID" value="KKK69517.1"/>
    <property type="molecule type" value="Genomic_DNA"/>
</dbReference>
<name>A0A0F8XK63_9ZZZZ</name>
<accession>A0A0F8XK63</accession>
<dbReference type="AlphaFoldDB" id="A0A0F8XK63"/>
<reference evidence="1" key="1">
    <citation type="journal article" date="2015" name="Nature">
        <title>Complex archaea that bridge the gap between prokaryotes and eukaryotes.</title>
        <authorList>
            <person name="Spang A."/>
            <person name="Saw J.H."/>
            <person name="Jorgensen S.L."/>
            <person name="Zaremba-Niedzwiedzka K."/>
            <person name="Martijn J."/>
            <person name="Lind A.E."/>
            <person name="van Eijk R."/>
            <person name="Schleper C."/>
            <person name="Guy L."/>
            <person name="Ettema T.J."/>
        </authorList>
    </citation>
    <scope>NUCLEOTIDE SEQUENCE</scope>
</reference>
<feature type="non-terminal residue" evidence="1">
    <location>
        <position position="379"/>
    </location>
</feature>
<gene>
    <name evidence="1" type="ORF">LCGC14_2933240</name>
</gene>
<evidence type="ECO:0008006" key="2">
    <source>
        <dbReference type="Google" id="ProtNLM"/>
    </source>
</evidence>
<feature type="non-terminal residue" evidence="1">
    <location>
        <position position="1"/>
    </location>
</feature>